<evidence type="ECO:0000313" key="3">
    <source>
        <dbReference type="Proteomes" id="UP000271098"/>
    </source>
</evidence>
<name>A0A183DUV0_9BILA</name>
<gene>
    <name evidence="2" type="ORF">GPUH_LOCUS12491</name>
</gene>
<sequence>MSSTSELRLFARNELLQVCKARPQNADAKQKYEECHKLMRRIAFEKAISMEHDRRSIADSININAIGKEAASVI</sequence>
<evidence type="ECO:0000313" key="4">
    <source>
        <dbReference type="WBParaSite" id="GPUH_0001250501-mRNA-1"/>
    </source>
</evidence>
<proteinExistence type="predicted"/>
<organism evidence="4">
    <name type="scientific">Gongylonema pulchrum</name>
    <dbReference type="NCBI Taxonomy" id="637853"/>
    <lineage>
        <taxon>Eukaryota</taxon>
        <taxon>Metazoa</taxon>
        <taxon>Ecdysozoa</taxon>
        <taxon>Nematoda</taxon>
        <taxon>Chromadorea</taxon>
        <taxon>Rhabditida</taxon>
        <taxon>Spirurina</taxon>
        <taxon>Spiruromorpha</taxon>
        <taxon>Spiruroidea</taxon>
        <taxon>Gongylonematidae</taxon>
        <taxon>Gongylonema</taxon>
    </lineage>
</organism>
<dbReference type="Proteomes" id="UP000271098">
    <property type="component" value="Unassembled WGS sequence"/>
</dbReference>
<dbReference type="EMBL" id="UYRT01079357">
    <property type="protein sequence ID" value="VDN20543.1"/>
    <property type="molecule type" value="Genomic_DNA"/>
</dbReference>
<keyword evidence="3" id="KW-1185">Reference proteome</keyword>
<dbReference type="Gene3D" id="1.25.40.10">
    <property type="entry name" value="Tetratricopeptide repeat domain"/>
    <property type="match status" value="1"/>
</dbReference>
<protein>
    <submittedName>
        <fullName evidence="4">Protein-serine/threonine phosphatase</fullName>
    </submittedName>
</protein>
<dbReference type="InterPro" id="IPR011990">
    <property type="entry name" value="TPR-like_helical_dom_sf"/>
</dbReference>
<feature type="domain" description="PPP" evidence="1">
    <location>
        <begin position="32"/>
        <end position="66"/>
    </location>
</feature>
<dbReference type="WBParaSite" id="GPUH_0001250501-mRNA-1">
    <property type="protein sequence ID" value="GPUH_0001250501-mRNA-1"/>
    <property type="gene ID" value="GPUH_0001250501"/>
</dbReference>
<dbReference type="Pfam" id="PF08321">
    <property type="entry name" value="PPP5"/>
    <property type="match status" value="1"/>
</dbReference>
<accession>A0A183DUV0</accession>
<reference evidence="2 3" key="2">
    <citation type="submission" date="2018-11" db="EMBL/GenBank/DDBJ databases">
        <authorList>
            <consortium name="Pathogen Informatics"/>
        </authorList>
    </citation>
    <scope>NUCLEOTIDE SEQUENCE [LARGE SCALE GENOMIC DNA]</scope>
</reference>
<dbReference type="AlphaFoldDB" id="A0A183DUV0"/>
<evidence type="ECO:0000259" key="1">
    <source>
        <dbReference type="Pfam" id="PF08321"/>
    </source>
</evidence>
<evidence type="ECO:0000313" key="2">
    <source>
        <dbReference type="EMBL" id="VDN20543.1"/>
    </source>
</evidence>
<dbReference type="InterPro" id="IPR013235">
    <property type="entry name" value="PPP_dom"/>
</dbReference>
<dbReference type="OrthoDB" id="445564at2759"/>
<reference evidence="4" key="1">
    <citation type="submission" date="2016-06" db="UniProtKB">
        <authorList>
            <consortium name="WormBaseParasite"/>
        </authorList>
    </citation>
    <scope>IDENTIFICATION</scope>
</reference>